<organism evidence="2 3">
    <name type="scientific">Hyalangium rubrum</name>
    <dbReference type="NCBI Taxonomy" id="3103134"/>
    <lineage>
        <taxon>Bacteria</taxon>
        <taxon>Pseudomonadati</taxon>
        <taxon>Myxococcota</taxon>
        <taxon>Myxococcia</taxon>
        <taxon>Myxococcales</taxon>
        <taxon>Cystobacterineae</taxon>
        <taxon>Archangiaceae</taxon>
        <taxon>Hyalangium</taxon>
    </lineage>
</organism>
<dbReference type="EMBL" id="JAXIVS010000006">
    <property type="protein sequence ID" value="MDY7228544.1"/>
    <property type="molecule type" value="Genomic_DNA"/>
</dbReference>
<protein>
    <submittedName>
        <fullName evidence="2">PilZ domain-containing protein</fullName>
    </submittedName>
</protein>
<dbReference type="InterPro" id="IPR009875">
    <property type="entry name" value="PilZ_domain"/>
</dbReference>
<accession>A0ABU5H4Z8</accession>
<proteinExistence type="predicted"/>
<name>A0ABU5H4Z8_9BACT</name>
<dbReference type="SUPFAM" id="SSF141371">
    <property type="entry name" value="PilZ domain-like"/>
    <property type="match status" value="1"/>
</dbReference>
<dbReference type="Gene3D" id="2.40.10.220">
    <property type="entry name" value="predicted glycosyltransferase like domains"/>
    <property type="match status" value="1"/>
</dbReference>
<feature type="domain" description="PilZ" evidence="1">
    <location>
        <begin position="14"/>
        <end position="111"/>
    </location>
</feature>
<keyword evidence="3" id="KW-1185">Reference proteome</keyword>
<gene>
    <name evidence="2" type="ORF">SYV04_19130</name>
</gene>
<comment type="caution">
    <text evidence="2">The sequence shown here is derived from an EMBL/GenBank/DDBJ whole genome shotgun (WGS) entry which is preliminary data.</text>
</comment>
<dbReference type="RefSeq" id="WP_321547271.1">
    <property type="nucleotide sequence ID" value="NZ_JAXIVS010000006.1"/>
</dbReference>
<evidence type="ECO:0000313" key="2">
    <source>
        <dbReference type="EMBL" id="MDY7228544.1"/>
    </source>
</evidence>
<evidence type="ECO:0000313" key="3">
    <source>
        <dbReference type="Proteomes" id="UP001291309"/>
    </source>
</evidence>
<reference evidence="2 3" key="1">
    <citation type="submission" date="2023-12" db="EMBL/GenBank/DDBJ databases">
        <title>the genome sequence of Hyalangium sp. s54d21.</title>
        <authorList>
            <person name="Zhang X."/>
        </authorList>
    </citation>
    <scope>NUCLEOTIDE SEQUENCE [LARGE SCALE GENOMIC DNA]</scope>
    <source>
        <strain evidence="3">s54d21</strain>
    </source>
</reference>
<sequence>MAERNESPGLRGEERRESPRVPMRFLVRRVGSEASFEAREGDLSLGGCAWQGGTLEAGAQVELRFLLPSVPDELNVRGEVLQVREGQKGLATHVRFLELPVDVELSIARYLDDVELGAPKS</sequence>
<dbReference type="Proteomes" id="UP001291309">
    <property type="component" value="Unassembled WGS sequence"/>
</dbReference>
<evidence type="ECO:0000259" key="1">
    <source>
        <dbReference type="Pfam" id="PF07238"/>
    </source>
</evidence>
<dbReference type="Pfam" id="PF07238">
    <property type="entry name" value="PilZ"/>
    <property type="match status" value="1"/>
</dbReference>